<evidence type="ECO:0000313" key="3">
    <source>
        <dbReference type="EnsemblMetazoa" id="GBRI030189-PA"/>
    </source>
</evidence>
<feature type="coiled-coil region" evidence="1">
    <location>
        <begin position="351"/>
        <end position="378"/>
    </location>
</feature>
<accession>A0A1A9WS84</accession>
<organism evidence="3 4">
    <name type="scientific">Glossina brevipalpis</name>
    <dbReference type="NCBI Taxonomy" id="37001"/>
    <lineage>
        <taxon>Eukaryota</taxon>
        <taxon>Metazoa</taxon>
        <taxon>Ecdysozoa</taxon>
        <taxon>Arthropoda</taxon>
        <taxon>Hexapoda</taxon>
        <taxon>Insecta</taxon>
        <taxon>Pterygota</taxon>
        <taxon>Neoptera</taxon>
        <taxon>Endopterygota</taxon>
        <taxon>Diptera</taxon>
        <taxon>Brachycera</taxon>
        <taxon>Muscomorpha</taxon>
        <taxon>Hippoboscoidea</taxon>
        <taxon>Glossinidae</taxon>
        <taxon>Glossina</taxon>
    </lineage>
</organism>
<feature type="compositionally biased region" description="Low complexity" evidence="2">
    <location>
        <begin position="467"/>
        <end position="479"/>
    </location>
</feature>
<dbReference type="AlphaFoldDB" id="A0A1A9WS84"/>
<dbReference type="EnsemblMetazoa" id="GBRI030189-RA">
    <property type="protein sequence ID" value="GBRI030189-PA"/>
    <property type="gene ID" value="GBRI030189"/>
</dbReference>
<evidence type="ECO:0000256" key="1">
    <source>
        <dbReference type="SAM" id="Coils"/>
    </source>
</evidence>
<proteinExistence type="predicted"/>
<protein>
    <submittedName>
        <fullName evidence="3">Uncharacterized protein</fullName>
    </submittedName>
</protein>
<dbReference type="InterPro" id="IPR052145">
    <property type="entry name" value="Mediator/Homeobox_domain"/>
</dbReference>
<feature type="compositionally biased region" description="Polar residues" evidence="2">
    <location>
        <begin position="450"/>
        <end position="466"/>
    </location>
</feature>
<dbReference type="PANTHER" id="PTHR24330">
    <property type="entry name" value="HOMEOBOX PROTEIN BARH-LIKE"/>
    <property type="match status" value="1"/>
</dbReference>
<evidence type="ECO:0000256" key="2">
    <source>
        <dbReference type="SAM" id="MobiDB-lite"/>
    </source>
</evidence>
<feature type="region of interest" description="Disordered" evidence="2">
    <location>
        <begin position="434"/>
        <end position="499"/>
    </location>
</feature>
<keyword evidence="1" id="KW-0175">Coiled coil</keyword>
<name>A0A1A9WS84_9MUSC</name>
<sequence length="499" mass="54487">MFTGNTGGSFKVLYQTSPQRDVNNLPTITRLLAIYTIRRLNRETNSLKLEAMENFSLPVLVNSITFGSTNSNKNNNNNKSHIITQMHHHKDQMLAAGSTPSTTAFLYETPSVVKPEMSMAKSDYATFASCIQQSALLDHRVDTNLETNLDGTVSLRGLGLCDLKFANTNNLMGANSSSNVLCTDANNYKHLPPLPMIETNSLFVAGNGSELAKGSASPTGLSNNLQNQFSNIVHFNRDPLPEAQTRYVTFKENEEPNTAEHPEKFLSNVNTQMLPPPSTGSADDNCGAGLMEFTIEATEKSTNFNNLRDDPIVNVTTATVPIITATVKNTANTNTTVITTMAASIATSNINVNLQQQQQQQQQQSQQQQQQQQQQQKQQQNVSSSMHSIEEVGLNSIAITPSSAISSSAVSISIDSPRLNPSPPTVANILSITSSVPTQQSERQRENQRPRSVQADQQNHQNCSNISTDSNEDSLSSSEEFLEMDINERPSGAASQKSF</sequence>
<reference evidence="4" key="1">
    <citation type="submission" date="2014-03" db="EMBL/GenBank/DDBJ databases">
        <authorList>
            <person name="Aksoy S."/>
            <person name="Warren W."/>
            <person name="Wilson R.K."/>
        </authorList>
    </citation>
    <scope>NUCLEOTIDE SEQUENCE [LARGE SCALE GENOMIC DNA]</scope>
    <source>
        <strain evidence="4">IAEA</strain>
    </source>
</reference>
<reference evidence="3" key="2">
    <citation type="submission" date="2020-05" db="UniProtKB">
        <authorList>
            <consortium name="EnsemblMetazoa"/>
        </authorList>
    </citation>
    <scope>IDENTIFICATION</scope>
    <source>
        <strain evidence="3">IAEA</strain>
    </source>
</reference>
<dbReference type="VEuPathDB" id="VectorBase:GBRI030189"/>
<dbReference type="PANTHER" id="PTHR24330:SF19">
    <property type="entry name" value="MEDIATOR OF RNA POLYMERASE II TRANSCRIPTION SUBUNIT 29"/>
    <property type="match status" value="1"/>
</dbReference>
<evidence type="ECO:0000313" key="4">
    <source>
        <dbReference type="Proteomes" id="UP000091820"/>
    </source>
</evidence>
<dbReference type="Proteomes" id="UP000091820">
    <property type="component" value="Unassembled WGS sequence"/>
</dbReference>
<keyword evidence="4" id="KW-1185">Reference proteome</keyword>